<evidence type="ECO:0000256" key="8">
    <source>
        <dbReference type="ARBA" id="ARBA00023316"/>
    </source>
</evidence>
<proteinExistence type="inferred from homology"/>
<dbReference type="AlphaFoldDB" id="A0A2X2DAZ2"/>
<comment type="similarity">
    <text evidence="2">Belongs to the YkuD family.</text>
</comment>
<dbReference type="PANTHER" id="PTHR30582">
    <property type="entry name" value="L,D-TRANSPEPTIDASE"/>
    <property type="match status" value="1"/>
</dbReference>
<evidence type="ECO:0000313" key="13">
    <source>
        <dbReference type="EMBL" id="SPZ09575.1"/>
    </source>
</evidence>
<evidence type="ECO:0000256" key="9">
    <source>
        <dbReference type="PROSITE-ProRule" id="PRU01373"/>
    </source>
</evidence>
<dbReference type="GO" id="GO:0016757">
    <property type="term" value="F:glycosyltransferase activity"/>
    <property type="evidence" value="ECO:0007669"/>
    <property type="project" value="UniProtKB-KW"/>
</dbReference>
<feature type="active site" description="Proton donor/acceptor" evidence="9">
    <location>
        <position position="192"/>
    </location>
</feature>
<dbReference type="GO" id="GO:0071555">
    <property type="term" value="P:cell wall organization"/>
    <property type="evidence" value="ECO:0007669"/>
    <property type="project" value="UniProtKB-UniRule"/>
</dbReference>
<dbReference type="EMBL" id="JADMCD010000013">
    <property type="protein sequence ID" value="MBF8643054.1"/>
    <property type="molecule type" value="Genomic_DNA"/>
</dbReference>
<dbReference type="InterPro" id="IPR005490">
    <property type="entry name" value="LD_TPept_cat_dom"/>
</dbReference>
<dbReference type="PROSITE" id="PS51257">
    <property type="entry name" value="PROKAR_LIPOPROTEIN"/>
    <property type="match status" value="1"/>
</dbReference>
<evidence type="ECO:0000256" key="5">
    <source>
        <dbReference type="ARBA" id="ARBA00022801"/>
    </source>
</evidence>
<organism evidence="13 14">
    <name type="scientific">Pseudomonas luteola</name>
    <dbReference type="NCBI Taxonomy" id="47886"/>
    <lineage>
        <taxon>Bacteria</taxon>
        <taxon>Pseudomonadati</taxon>
        <taxon>Pseudomonadota</taxon>
        <taxon>Gammaproteobacteria</taxon>
        <taxon>Pseudomonadales</taxon>
        <taxon>Pseudomonadaceae</taxon>
        <taxon>Pseudomonas</taxon>
    </lineage>
</organism>
<comment type="pathway">
    <text evidence="1 9">Cell wall biogenesis; peptidoglycan biosynthesis.</text>
</comment>
<keyword evidence="15" id="KW-1185">Reference proteome</keyword>
<evidence type="ECO:0000313" key="12">
    <source>
        <dbReference type="EMBL" id="MBF8643054.1"/>
    </source>
</evidence>
<name>A0A2X2DAZ2_PSELU</name>
<dbReference type="GO" id="GO:0042597">
    <property type="term" value="C:periplasmic space"/>
    <property type="evidence" value="ECO:0007669"/>
    <property type="project" value="UniProtKB-SubCell"/>
</dbReference>
<keyword evidence="8 9" id="KW-0961">Cell wall biogenesis/degradation</keyword>
<feature type="domain" description="L,D-TPase catalytic" evidence="11">
    <location>
        <begin position="97"/>
        <end position="232"/>
    </location>
</feature>
<evidence type="ECO:0000259" key="11">
    <source>
        <dbReference type="PROSITE" id="PS52029"/>
    </source>
</evidence>
<dbReference type="Pfam" id="PF03734">
    <property type="entry name" value="YkuD"/>
    <property type="match status" value="1"/>
</dbReference>
<reference evidence="12 15" key="2">
    <citation type="submission" date="2020-10" db="EMBL/GenBank/DDBJ databases">
        <title>Genome sequences of Pseudomonas isolates.</title>
        <authorList>
            <person name="Wessels L."/>
            <person name="Reich F."/>
            <person name="Hammerl J."/>
        </authorList>
    </citation>
    <scope>NUCLEOTIDE SEQUENCE [LARGE SCALE GENOMIC DNA]</scope>
    <source>
        <strain evidence="12 15">20-MO00624-0</strain>
    </source>
</reference>
<evidence type="ECO:0000256" key="3">
    <source>
        <dbReference type="ARBA" id="ARBA00022676"/>
    </source>
</evidence>
<keyword evidence="6 9" id="KW-0133">Cell shape</keyword>
<evidence type="ECO:0000313" key="15">
    <source>
        <dbReference type="Proteomes" id="UP000626180"/>
    </source>
</evidence>
<keyword evidence="10" id="KW-0732">Signal</keyword>
<dbReference type="PANTHER" id="PTHR30582:SF24">
    <property type="entry name" value="L,D-TRANSPEPTIDASE ERFK_SRFK-RELATED"/>
    <property type="match status" value="1"/>
</dbReference>
<dbReference type="GO" id="GO:0005576">
    <property type="term" value="C:extracellular region"/>
    <property type="evidence" value="ECO:0007669"/>
    <property type="project" value="TreeGrafter"/>
</dbReference>
<gene>
    <name evidence="13" type="primary">ybiS_1</name>
    <name evidence="12" type="ORF">IRZ65_20495</name>
    <name evidence="13" type="ORF">NCTC11842_03150</name>
</gene>
<evidence type="ECO:0000256" key="4">
    <source>
        <dbReference type="ARBA" id="ARBA00022679"/>
    </source>
</evidence>
<dbReference type="Gene3D" id="2.40.440.10">
    <property type="entry name" value="L,D-transpeptidase catalytic domain-like"/>
    <property type="match status" value="1"/>
</dbReference>
<feature type="signal peptide" evidence="10">
    <location>
        <begin position="1"/>
        <end position="24"/>
    </location>
</feature>
<keyword evidence="5" id="KW-0378">Hydrolase</keyword>
<dbReference type="RefSeq" id="WP_010797771.1">
    <property type="nucleotide sequence ID" value="NZ_CP053063.1"/>
</dbReference>
<dbReference type="PROSITE" id="PS52029">
    <property type="entry name" value="LD_TPASE"/>
    <property type="match status" value="1"/>
</dbReference>
<evidence type="ECO:0000256" key="1">
    <source>
        <dbReference type="ARBA" id="ARBA00004752"/>
    </source>
</evidence>
<dbReference type="GeneID" id="300267998"/>
<dbReference type="SUPFAM" id="SSF141523">
    <property type="entry name" value="L,D-transpeptidase catalytic domain-like"/>
    <property type="match status" value="1"/>
</dbReference>
<dbReference type="EMBL" id="UAUF01000013">
    <property type="protein sequence ID" value="SPZ09575.1"/>
    <property type="molecule type" value="Genomic_DNA"/>
</dbReference>
<evidence type="ECO:0000256" key="10">
    <source>
        <dbReference type="SAM" id="SignalP"/>
    </source>
</evidence>
<feature type="chain" id="PRO_5015851269" evidence="10">
    <location>
        <begin position="25"/>
        <end position="326"/>
    </location>
</feature>
<dbReference type="Proteomes" id="UP000626180">
    <property type="component" value="Unassembled WGS sequence"/>
</dbReference>
<evidence type="ECO:0000256" key="2">
    <source>
        <dbReference type="ARBA" id="ARBA00005992"/>
    </source>
</evidence>
<evidence type="ECO:0000256" key="6">
    <source>
        <dbReference type="ARBA" id="ARBA00022960"/>
    </source>
</evidence>
<feature type="active site" description="Nucleophile" evidence="9">
    <location>
        <position position="208"/>
    </location>
</feature>
<dbReference type="GO" id="GO:0008360">
    <property type="term" value="P:regulation of cell shape"/>
    <property type="evidence" value="ECO:0007669"/>
    <property type="project" value="UniProtKB-UniRule"/>
</dbReference>
<dbReference type="GO" id="GO:0071972">
    <property type="term" value="F:peptidoglycan L,D-transpeptidase activity"/>
    <property type="evidence" value="ECO:0007669"/>
    <property type="project" value="TreeGrafter"/>
</dbReference>
<dbReference type="GO" id="GO:0018104">
    <property type="term" value="P:peptidoglycan-protein cross-linking"/>
    <property type="evidence" value="ECO:0007669"/>
    <property type="project" value="TreeGrafter"/>
</dbReference>
<dbReference type="Proteomes" id="UP000250443">
    <property type="component" value="Unassembled WGS sequence"/>
</dbReference>
<dbReference type="UniPathway" id="UPA00219"/>
<dbReference type="CDD" id="cd16913">
    <property type="entry name" value="YkuD_like"/>
    <property type="match status" value="1"/>
</dbReference>
<dbReference type="InterPro" id="IPR050979">
    <property type="entry name" value="LD-transpeptidase"/>
</dbReference>
<accession>A0A2X2DAZ2</accession>
<keyword evidence="7 9" id="KW-0573">Peptidoglycan synthesis</keyword>
<keyword evidence="3" id="KW-0328">Glycosyltransferase</keyword>
<evidence type="ECO:0000313" key="14">
    <source>
        <dbReference type="Proteomes" id="UP000250443"/>
    </source>
</evidence>
<sequence length="326" mass="34745">MLSRASSIACLSLAVSLTAGTACALELPLPPPGEDIVGEVQVIKAAYEDTFADLGEKYDLGYSEMVAANPGVDAWLPGAGTEVVLPTRFILPPGPREGVVINLAEYRMYYYPKGGNTVFTYPLGIGREGWGSPVGTTRITAKTKDPSWYPPASIRAEHAADGDPLPAVVPPGPDNPLGPYKLNLALPGYLIHGSNKKFGIGMQVSHGCFRMLNEDLKEFVGMVPVNTPVRIINEPYKFGISQGKLYLEAHEPLSSENGKPAMIDQHTAVVNAMIRREDLSGHAELNWELVKDIVTAQDGLPVEVAATINQASQTAATAADQPAAAL</sequence>
<evidence type="ECO:0000256" key="7">
    <source>
        <dbReference type="ARBA" id="ARBA00022984"/>
    </source>
</evidence>
<protein>
    <submittedName>
        <fullName evidence="13">ErfK/YbiS/YcfS/YnhG family protein</fullName>
        <ecNumber evidence="13">2.-.-.-</ecNumber>
    </submittedName>
    <submittedName>
        <fullName evidence="12">L,D-transpeptidase family protein</fullName>
    </submittedName>
</protein>
<dbReference type="InterPro" id="IPR038063">
    <property type="entry name" value="Transpep_catalytic_dom"/>
</dbReference>
<dbReference type="EC" id="2.-.-.-" evidence="13"/>
<reference evidence="13 14" key="1">
    <citation type="submission" date="2018-06" db="EMBL/GenBank/DDBJ databases">
        <authorList>
            <consortium name="Pathogen Informatics"/>
            <person name="Doyle S."/>
        </authorList>
    </citation>
    <scope>NUCLEOTIDE SEQUENCE [LARGE SCALE GENOMIC DNA]</scope>
    <source>
        <strain evidence="13 14">NCTC11842</strain>
    </source>
</reference>
<keyword evidence="4 13" id="KW-0808">Transferase</keyword>